<evidence type="ECO:0000256" key="2">
    <source>
        <dbReference type="SAM" id="Phobius"/>
    </source>
</evidence>
<dbReference type="InterPro" id="IPR011990">
    <property type="entry name" value="TPR-like_helical_dom_sf"/>
</dbReference>
<comment type="caution">
    <text evidence="3">The sequence shown here is derived from an EMBL/GenBank/DDBJ whole genome shotgun (WGS) entry which is preliminary data.</text>
</comment>
<name>A0A6B3RM93_9RHOB</name>
<keyword evidence="4" id="KW-1185">Reference proteome</keyword>
<organism evidence="3 4">
    <name type="scientific">Pseudotabrizicola algicola</name>
    <dbReference type="NCBI Taxonomy" id="2709381"/>
    <lineage>
        <taxon>Bacteria</taxon>
        <taxon>Pseudomonadati</taxon>
        <taxon>Pseudomonadota</taxon>
        <taxon>Alphaproteobacteria</taxon>
        <taxon>Rhodobacterales</taxon>
        <taxon>Paracoccaceae</taxon>
        <taxon>Pseudotabrizicola</taxon>
    </lineage>
</organism>
<dbReference type="InterPro" id="IPR017560">
    <property type="entry name" value="Cyt_c_biogenesis_CcmI"/>
</dbReference>
<dbReference type="SUPFAM" id="SSF48452">
    <property type="entry name" value="TPR-like"/>
    <property type="match status" value="1"/>
</dbReference>
<sequence>MAVWGFWAAAALLVAGVVATLMRAMRRAPEAERPTADFDLAVYRDQLTEIERDIARGVIPADEGARLRTEIQRRLLDADRAARVAAPVGKAQGGRGMAALMVAVLAGSVAVYWHLGAPGYPDLPLAQRFALSDDLLANRPSQAEAIAQLPALPTRQDVDPSFLELMVQLRQAVQDRPDDLRGLELLARNEAALGNLAAATAAQEAILALKGAEATAEDHAAHAELLIMSAGGYVSPEAEAALVRALEADPRNGTARYYTGTMFAQVGRFDRTFILWNRLLQESPPDAPWIDPIRAQITDVAARAGVPFTLPPATAGRGPSAADVAAASEMTAEERQAMIEGMVEQLGARLAQQGGEAEEWARLITSLAQIGRMEQAREIYAEAQQRFAGRTVELSGLRQAAVEAGVAE</sequence>
<dbReference type="AlphaFoldDB" id="A0A6B3RM93"/>
<dbReference type="Proteomes" id="UP000481421">
    <property type="component" value="Unassembled WGS sequence"/>
</dbReference>
<dbReference type="NCBIfam" id="TIGR03142">
    <property type="entry name" value="cytochro_ccmI"/>
    <property type="match status" value="1"/>
</dbReference>
<dbReference type="GO" id="GO:0017004">
    <property type="term" value="P:cytochrome complex assembly"/>
    <property type="evidence" value="ECO:0007669"/>
    <property type="project" value="UniProtKB-KW"/>
</dbReference>
<keyword evidence="2" id="KW-0812">Transmembrane</keyword>
<keyword evidence="2" id="KW-1133">Transmembrane helix</keyword>
<keyword evidence="1" id="KW-0201">Cytochrome c-type biogenesis</keyword>
<evidence type="ECO:0000256" key="1">
    <source>
        <dbReference type="ARBA" id="ARBA00022748"/>
    </source>
</evidence>
<accession>A0A6B3RM93</accession>
<proteinExistence type="predicted"/>
<keyword evidence="2" id="KW-0472">Membrane</keyword>
<evidence type="ECO:0000313" key="3">
    <source>
        <dbReference type="EMBL" id="NEX45385.1"/>
    </source>
</evidence>
<dbReference type="RefSeq" id="WP_164609386.1">
    <property type="nucleotide sequence ID" value="NZ_JAAIKE010000001.1"/>
</dbReference>
<reference evidence="3 4" key="1">
    <citation type="submission" date="2020-02" db="EMBL/GenBank/DDBJ databases">
        <title>Rhodobacter algicola sp. nov., isolated from microalga culture.</title>
        <authorList>
            <person name="Park C.-Y."/>
        </authorList>
    </citation>
    <scope>NUCLEOTIDE SEQUENCE [LARGE SCALE GENOMIC DNA]</scope>
    <source>
        <strain evidence="3 4">ETT8</strain>
    </source>
</reference>
<dbReference type="Gene3D" id="1.25.40.10">
    <property type="entry name" value="Tetratricopeptide repeat domain"/>
    <property type="match status" value="1"/>
</dbReference>
<evidence type="ECO:0000313" key="4">
    <source>
        <dbReference type="Proteomes" id="UP000481421"/>
    </source>
</evidence>
<dbReference type="EMBL" id="JAAIKE010000001">
    <property type="protein sequence ID" value="NEX45385.1"/>
    <property type="molecule type" value="Genomic_DNA"/>
</dbReference>
<gene>
    <name evidence="3" type="primary">ccmI</name>
    <name evidence="3" type="ORF">G3572_04160</name>
</gene>
<feature type="transmembrane region" description="Helical" evidence="2">
    <location>
        <begin position="97"/>
        <end position="115"/>
    </location>
</feature>
<feature type="transmembrane region" description="Helical" evidence="2">
    <location>
        <begin position="6"/>
        <end position="25"/>
    </location>
</feature>
<protein>
    <submittedName>
        <fullName evidence="3">C-type cytochrome biogenesis protein CcmI</fullName>
    </submittedName>
</protein>